<sequence length="386" mass="39722">MSMGNGFPRGRAAIVGASTYGIGQCPGLSAVDMAAKAALLALADAGIALSEVDALYTSAPYEALGGMELAEYLGLTPKVTDCNRTGGSAFEVYVQQAALALEAGLIDCALIAYGSNPASNPPPGVGMTRQSPWEAPYKPLAPLSSYALAASRHMHLYGTTREQLAEVAVAARQWAQLNPEAAVRDPLSVEDVLKARMVSDPLTVRDCCLFNDGAAAVVMVRADRAKDCARAPVHVLGAAHAVTHREISSMPDLTVTGAAISGPQAFAQAGVKPADMDVAMLYDAFTITPILFLEDLGFCPKGEGGRFVSGGHVAPGGGLALNTNGGGLSCVHPGMYGLFLLVEATRQLRGECGERQVGNARLAVAHGNGGVLSSEATVVLGTAETV</sequence>
<name>A0A7M2GKV7_SPHSA</name>
<dbReference type="InterPro" id="IPR055140">
    <property type="entry name" value="Thiolase_C_2"/>
</dbReference>
<reference evidence="3" key="1">
    <citation type="submission" date="2020-08" db="EMBL/GenBank/DDBJ databases">
        <title>Complete genome sequence of Sphingobium barthaii strain KK22, a high-molecular-weight polycyclic aromatic hydrocarbon-degrading soil bacterium.</title>
        <authorList>
            <person name="Mori J.F."/>
            <person name="Kanaly R.A."/>
        </authorList>
    </citation>
    <scope>NUCLEOTIDE SEQUENCE [LARGE SCALE GENOMIC DNA]</scope>
    <source>
        <strain evidence="3">KK22</strain>
    </source>
</reference>
<dbReference type="SUPFAM" id="SSF53901">
    <property type="entry name" value="Thiolase-like"/>
    <property type="match status" value="2"/>
</dbReference>
<dbReference type="EMBL" id="CP060036">
    <property type="protein sequence ID" value="QOT73350.1"/>
    <property type="molecule type" value="Genomic_DNA"/>
</dbReference>
<gene>
    <name evidence="2" type="ORF">H5V43_19125</name>
</gene>
<evidence type="ECO:0000259" key="1">
    <source>
        <dbReference type="Pfam" id="PF22691"/>
    </source>
</evidence>
<dbReference type="PANTHER" id="PTHR42870:SF1">
    <property type="entry name" value="NON-SPECIFIC LIPID-TRANSFER PROTEIN-LIKE 2"/>
    <property type="match status" value="1"/>
</dbReference>
<dbReference type="PIRSF" id="PIRSF000429">
    <property type="entry name" value="Ac-CoA_Ac_transf"/>
    <property type="match status" value="1"/>
</dbReference>
<dbReference type="PANTHER" id="PTHR42870">
    <property type="entry name" value="ACETYL-COA C-ACETYLTRANSFERASE"/>
    <property type="match status" value="1"/>
</dbReference>
<dbReference type="KEGG" id="sbar:H5V43_19125"/>
<dbReference type="CDD" id="cd00829">
    <property type="entry name" value="SCP-x_thiolase"/>
    <property type="match status" value="1"/>
</dbReference>
<dbReference type="AlphaFoldDB" id="A0A7M2GKV7"/>
<dbReference type="InterPro" id="IPR016039">
    <property type="entry name" value="Thiolase-like"/>
</dbReference>
<dbReference type="NCBIfam" id="NF004811">
    <property type="entry name" value="PRK06158.1"/>
    <property type="match status" value="1"/>
</dbReference>
<evidence type="ECO:0000313" key="3">
    <source>
        <dbReference type="Proteomes" id="UP000593663"/>
    </source>
</evidence>
<dbReference type="InterPro" id="IPR002155">
    <property type="entry name" value="Thiolase"/>
</dbReference>
<dbReference type="Gene3D" id="3.40.47.10">
    <property type="match status" value="1"/>
</dbReference>
<evidence type="ECO:0000313" key="2">
    <source>
        <dbReference type="EMBL" id="QOT73350.1"/>
    </source>
</evidence>
<dbReference type="Pfam" id="PF22691">
    <property type="entry name" value="Thiolase_C_1"/>
    <property type="match status" value="1"/>
</dbReference>
<dbReference type="Proteomes" id="UP000593663">
    <property type="component" value="Chromosome 2"/>
</dbReference>
<proteinExistence type="predicted"/>
<protein>
    <submittedName>
        <fullName evidence="2">Thiolase</fullName>
    </submittedName>
</protein>
<dbReference type="GO" id="GO:0003988">
    <property type="term" value="F:acetyl-CoA C-acyltransferase activity"/>
    <property type="evidence" value="ECO:0007669"/>
    <property type="project" value="UniProtKB-ARBA"/>
</dbReference>
<accession>A0A7M2GKV7</accession>
<dbReference type="RefSeq" id="WP_037483355.1">
    <property type="nucleotide sequence ID" value="NZ_BATN01000078.1"/>
</dbReference>
<organism evidence="2 3">
    <name type="scientific">Sphingobium fuliginis (strain ATCC 27551)</name>
    <dbReference type="NCBI Taxonomy" id="336203"/>
    <lineage>
        <taxon>Bacteria</taxon>
        <taxon>Pseudomonadati</taxon>
        <taxon>Pseudomonadota</taxon>
        <taxon>Alphaproteobacteria</taxon>
        <taxon>Sphingomonadales</taxon>
        <taxon>Sphingomonadaceae</taxon>
        <taxon>Sphingobium</taxon>
    </lineage>
</organism>
<feature type="domain" description="Thiolase C-terminal" evidence="1">
    <location>
        <begin position="239"/>
        <end position="382"/>
    </location>
</feature>